<dbReference type="PANTHER" id="PTHR33908:SF11">
    <property type="entry name" value="MEMBRANE PROTEIN"/>
    <property type="match status" value="1"/>
</dbReference>
<feature type="transmembrane region" description="Helical" evidence="8">
    <location>
        <begin position="42"/>
        <end position="60"/>
    </location>
</feature>
<dbReference type="Proteomes" id="UP000247973">
    <property type="component" value="Unassembled WGS sequence"/>
</dbReference>
<dbReference type="RefSeq" id="WP_110309584.1">
    <property type="nucleotide sequence ID" value="NZ_QICL01000003.1"/>
</dbReference>
<protein>
    <recommendedName>
        <fullName evidence="11">Dolichyl-phosphate-mannose-protein mannosyltransferase</fullName>
    </recommendedName>
</protein>
<evidence type="ECO:0000256" key="4">
    <source>
        <dbReference type="ARBA" id="ARBA00022679"/>
    </source>
</evidence>
<accession>A0A2V3PRV7</accession>
<evidence type="ECO:0000256" key="3">
    <source>
        <dbReference type="ARBA" id="ARBA00022676"/>
    </source>
</evidence>
<keyword evidence="10" id="KW-1185">Reference proteome</keyword>
<feature type="transmembrane region" description="Helical" evidence="8">
    <location>
        <begin position="6"/>
        <end position="22"/>
    </location>
</feature>
<sequence length="545" mass="63569">MEFQSYMFVQIAFFIGVLLFLYKEMTVAQKLSDRTERKQFYLLQFILFIGVFVRLFNLSYPDGVFIDGAQGAFDSWCLANFGIDSNLASYPVYLKSWGTGQSALYAYFALPFIKVFGLSAEAYRLPMSLIGCFTLLFFYWTLRKTQKNKLLVFCLAAFLAINPWHIIKCRFAVDCNIFPDLLFIGICFIILACYSTFSRKQSLFYIIGFGIISFSAYGYAVSWFALPFLYLLMLWYLFKAKKIDKSTGIISVVTSFLIVVPLLLFVYVLFFDGDQFQIGKMTITKLSTGRHESTTLLGAENVLSAFLKNIKDMGRLLIFGVDNMSTSTLPVYGEFYNVISLPFLAFGIYRHWKLKDKEPVFVIFFIWLVSCFLVVLLVAPNVNHWNILWFPITAFTAYGIHLFAEKSKENQILFFSIYSIIFAVFLYTYFDKRIYNPFNSYTFKDEIIFSQEQNLDKVYYPRDMQHPFILFYKPVAPLQFATTLDRDSITLRYKSYDNVILGLPEHIEPKPKTGYLIPNDLLKYIDLSQFKIKRGKYYYSFIWND</sequence>
<feature type="transmembrane region" description="Helical" evidence="8">
    <location>
        <begin position="148"/>
        <end position="165"/>
    </location>
</feature>
<evidence type="ECO:0000313" key="9">
    <source>
        <dbReference type="EMBL" id="PXV67429.1"/>
    </source>
</evidence>
<evidence type="ECO:0000256" key="5">
    <source>
        <dbReference type="ARBA" id="ARBA00022692"/>
    </source>
</evidence>
<organism evidence="9 10">
    <name type="scientific">Dysgonomonas alginatilytica</name>
    <dbReference type="NCBI Taxonomy" id="1605892"/>
    <lineage>
        <taxon>Bacteria</taxon>
        <taxon>Pseudomonadati</taxon>
        <taxon>Bacteroidota</taxon>
        <taxon>Bacteroidia</taxon>
        <taxon>Bacteroidales</taxon>
        <taxon>Dysgonomonadaceae</taxon>
        <taxon>Dysgonomonas</taxon>
    </lineage>
</organism>
<keyword evidence="3" id="KW-0328">Glycosyltransferase</keyword>
<dbReference type="PANTHER" id="PTHR33908">
    <property type="entry name" value="MANNOSYLTRANSFERASE YKCB-RELATED"/>
    <property type="match status" value="1"/>
</dbReference>
<name>A0A2V3PRV7_9BACT</name>
<evidence type="ECO:0000313" key="10">
    <source>
        <dbReference type="Proteomes" id="UP000247973"/>
    </source>
</evidence>
<feature type="transmembrane region" description="Helical" evidence="8">
    <location>
        <begin position="361"/>
        <end position="379"/>
    </location>
</feature>
<gene>
    <name evidence="9" type="ORF">CLV62_103102</name>
</gene>
<feature type="transmembrane region" description="Helical" evidence="8">
    <location>
        <begin position="122"/>
        <end position="142"/>
    </location>
</feature>
<dbReference type="InterPro" id="IPR050297">
    <property type="entry name" value="LipidA_mod_glycosyltrf_83"/>
</dbReference>
<feature type="transmembrane region" description="Helical" evidence="8">
    <location>
        <begin position="203"/>
        <end position="236"/>
    </location>
</feature>
<evidence type="ECO:0000256" key="2">
    <source>
        <dbReference type="ARBA" id="ARBA00022475"/>
    </source>
</evidence>
<evidence type="ECO:0000256" key="6">
    <source>
        <dbReference type="ARBA" id="ARBA00022989"/>
    </source>
</evidence>
<evidence type="ECO:0000256" key="7">
    <source>
        <dbReference type="ARBA" id="ARBA00023136"/>
    </source>
</evidence>
<dbReference type="GO" id="GO:0009103">
    <property type="term" value="P:lipopolysaccharide biosynthetic process"/>
    <property type="evidence" value="ECO:0007669"/>
    <property type="project" value="UniProtKB-ARBA"/>
</dbReference>
<proteinExistence type="predicted"/>
<dbReference type="OrthoDB" id="974040at2"/>
<comment type="caution">
    <text evidence="9">The sequence shown here is derived from an EMBL/GenBank/DDBJ whole genome shotgun (WGS) entry which is preliminary data.</text>
</comment>
<feature type="transmembrane region" description="Helical" evidence="8">
    <location>
        <begin position="385"/>
        <end position="404"/>
    </location>
</feature>
<dbReference type="AlphaFoldDB" id="A0A2V3PRV7"/>
<keyword evidence="2" id="KW-1003">Cell membrane</keyword>
<dbReference type="EMBL" id="QICL01000003">
    <property type="protein sequence ID" value="PXV67429.1"/>
    <property type="molecule type" value="Genomic_DNA"/>
</dbReference>
<evidence type="ECO:0000256" key="1">
    <source>
        <dbReference type="ARBA" id="ARBA00004651"/>
    </source>
</evidence>
<reference evidence="9 10" key="1">
    <citation type="submission" date="2018-03" db="EMBL/GenBank/DDBJ databases">
        <title>Genomic Encyclopedia of Archaeal and Bacterial Type Strains, Phase II (KMG-II): from individual species to whole genera.</title>
        <authorList>
            <person name="Goeker M."/>
        </authorList>
    </citation>
    <scope>NUCLEOTIDE SEQUENCE [LARGE SCALE GENOMIC DNA]</scope>
    <source>
        <strain evidence="9 10">DSM 100214</strain>
    </source>
</reference>
<feature type="transmembrane region" description="Helical" evidence="8">
    <location>
        <begin position="248"/>
        <end position="270"/>
    </location>
</feature>
<keyword evidence="6 8" id="KW-1133">Transmembrane helix</keyword>
<comment type="subcellular location">
    <subcellularLocation>
        <location evidence="1">Cell membrane</location>
        <topology evidence="1">Multi-pass membrane protein</topology>
    </subcellularLocation>
</comment>
<feature type="transmembrane region" description="Helical" evidence="8">
    <location>
        <begin position="411"/>
        <end position="430"/>
    </location>
</feature>
<keyword evidence="7 8" id="KW-0472">Membrane</keyword>
<dbReference type="GO" id="GO:0005886">
    <property type="term" value="C:plasma membrane"/>
    <property type="evidence" value="ECO:0007669"/>
    <property type="project" value="UniProtKB-SubCell"/>
</dbReference>
<dbReference type="GO" id="GO:0016763">
    <property type="term" value="F:pentosyltransferase activity"/>
    <property type="evidence" value="ECO:0007669"/>
    <property type="project" value="TreeGrafter"/>
</dbReference>
<keyword evidence="4" id="KW-0808">Transferase</keyword>
<keyword evidence="5 8" id="KW-0812">Transmembrane</keyword>
<feature type="transmembrane region" description="Helical" evidence="8">
    <location>
        <begin position="177"/>
        <end position="197"/>
    </location>
</feature>
<evidence type="ECO:0008006" key="11">
    <source>
        <dbReference type="Google" id="ProtNLM"/>
    </source>
</evidence>
<evidence type="ECO:0000256" key="8">
    <source>
        <dbReference type="SAM" id="Phobius"/>
    </source>
</evidence>